<evidence type="ECO:0000313" key="2">
    <source>
        <dbReference type="Proteomes" id="UP000002382"/>
    </source>
</evidence>
<evidence type="ECO:0000313" key="1">
    <source>
        <dbReference type="EMBL" id="ACR79651.1"/>
    </source>
</evidence>
<gene>
    <name evidence="1" type="ordered locus">Kole_0942</name>
</gene>
<accession>C5CGY6</accession>
<keyword evidence="2" id="KW-1185">Reference proteome</keyword>
<dbReference type="AlphaFoldDB" id="C5CGY6"/>
<protein>
    <submittedName>
        <fullName evidence="1">Uncharacterized protein</fullName>
    </submittedName>
</protein>
<dbReference type="KEGG" id="kol:Kole_0942"/>
<dbReference type="Proteomes" id="UP000002382">
    <property type="component" value="Chromosome"/>
</dbReference>
<organism evidence="1 2">
    <name type="scientific">Kosmotoga olearia (strain ATCC BAA-1733 / DSM 21960 / TBF 19.5.1)</name>
    <dbReference type="NCBI Taxonomy" id="521045"/>
    <lineage>
        <taxon>Bacteria</taxon>
        <taxon>Thermotogati</taxon>
        <taxon>Thermotogota</taxon>
        <taxon>Thermotogae</taxon>
        <taxon>Kosmotogales</taxon>
        <taxon>Kosmotogaceae</taxon>
        <taxon>Kosmotoga</taxon>
    </lineage>
</organism>
<name>C5CGY6_KOSOT</name>
<dbReference type="HOGENOM" id="CLU_221234_0_0_0"/>
<reference evidence="1 2" key="1">
    <citation type="submission" date="2009-06" db="EMBL/GenBank/DDBJ databases">
        <title>Complete sequence of Thermotogales bacterium TBF 19.5.1.</title>
        <authorList>
            <consortium name="US DOE Joint Genome Institute"/>
            <person name="Lucas S."/>
            <person name="Copeland A."/>
            <person name="Lapidus A."/>
            <person name="Glavina del Rio T."/>
            <person name="Tice H."/>
            <person name="Bruce D."/>
            <person name="Goodwin L."/>
            <person name="Pitluck S."/>
            <person name="Chertkov O."/>
            <person name="Brettin T."/>
            <person name="Detter J.C."/>
            <person name="Han C."/>
            <person name="Schmutz J."/>
            <person name="Larimer F."/>
            <person name="Land M."/>
            <person name="Hauser L."/>
            <person name="Kyrpides N."/>
            <person name="Ovchinnikova G."/>
            <person name="Noll K."/>
        </authorList>
    </citation>
    <scope>NUCLEOTIDE SEQUENCE [LARGE SCALE GENOMIC DNA]</scope>
    <source>
        <strain evidence="2">ATCC BAA-1733 / DSM 21960 / TBF 19.5.1</strain>
    </source>
</reference>
<sequence length="31" mass="3947">MSKERRIHYKEIEKKLEEIKVDILSQTYFQY</sequence>
<proteinExistence type="predicted"/>
<reference evidence="1 2" key="2">
    <citation type="journal article" date="2011" name="J. Bacteriol.">
        <title>Genome Sequence of Kosmotoga olearia Strain TBF 19.5.1, a Thermophilic Bacterium with a Wide Growth Temperature Range, Isolated from the Troll B Oil Platform in the North Sea.</title>
        <authorList>
            <person name="Swithers K.S."/>
            <person name="Dipippo J.L."/>
            <person name="Bruce D.C."/>
            <person name="Detter C."/>
            <person name="Tapia R."/>
            <person name="Han S."/>
            <person name="Goodwin L.A."/>
            <person name="Han J."/>
            <person name="Woyke T."/>
            <person name="Pitluck S."/>
            <person name="Pennacchio L."/>
            <person name="Nolan M."/>
            <person name="Mikhailova N."/>
            <person name="Land M.L."/>
            <person name="Nesbo C.L."/>
            <person name="Gogarten J.P."/>
            <person name="Noll K.M."/>
        </authorList>
    </citation>
    <scope>NUCLEOTIDE SEQUENCE [LARGE SCALE GENOMIC DNA]</scope>
    <source>
        <strain evidence="2">ATCC BAA-1733 / DSM 21960 / TBF 19.5.1</strain>
    </source>
</reference>
<dbReference type="EMBL" id="CP001634">
    <property type="protein sequence ID" value="ACR79651.1"/>
    <property type="molecule type" value="Genomic_DNA"/>
</dbReference>